<dbReference type="PROSITE" id="PS50217">
    <property type="entry name" value="BZIP"/>
    <property type="match status" value="1"/>
</dbReference>
<comment type="similarity">
    <text evidence="2">Belongs to the bZIP family.</text>
</comment>
<dbReference type="Gene3D" id="1.20.5.170">
    <property type="match status" value="1"/>
</dbReference>
<dbReference type="PROSITE" id="PS00036">
    <property type="entry name" value="BZIP_BASIC"/>
    <property type="match status" value="1"/>
</dbReference>
<dbReference type="SMART" id="SM00338">
    <property type="entry name" value="BRLZ"/>
    <property type="match status" value="1"/>
</dbReference>
<dbReference type="Pfam" id="PF00170">
    <property type="entry name" value="bZIP_1"/>
    <property type="match status" value="1"/>
</dbReference>
<evidence type="ECO:0000256" key="4">
    <source>
        <dbReference type="ARBA" id="ARBA00023125"/>
    </source>
</evidence>
<evidence type="ECO:0000256" key="5">
    <source>
        <dbReference type="ARBA" id="ARBA00023163"/>
    </source>
</evidence>
<comment type="subcellular location">
    <subcellularLocation>
        <location evidence="1">Nucleus</location>
    </subcellularLocation>
</comment>
<reference evidence="9" key="1">
    <citation type="submission" date="2020-10" db="EMBL/GenBank/DDBJ databases">
        <authorList>
            <person name="Han B."/>
            <person name="Lu T."/>
            <person name="Zhao Q."/>
            <person name="Huang X."/>
            <person name="Zhao Y."/>
        </authorList>
    </citation>
    <scope>NUCLEOTIDE SEQUENCE</scope>
</reference>
<dbReference type="AlphaFoldDB" id="A0A811N407"/>
<feature type="domain" description="BZIP" evidence="8">
    <location>
        <begin position="263"/>
        <end position="326"/>
    </location>
</feature>
<accession>A0A811N407</accession>
<dbReference type="OrthoDB" id="1642657at2759"/>
<protein>
    <recommendedName>
        <fullName evidence="8">BZIP domain-containing protein</fullName>
    </recommendedName>
</protein>
<dbReference type="InterPro" id="IPR044827">
    <property type="entry name" value="GBF-like"/>
</dbReference>
<sequence length="369" mass="39118">MASSTSTTSGSDERPRALHADASAAAGTAPLTLPQAHVEWAASMQAYYAAGGQPYAWHAAQQHLMAAAAAGAPYGTPVPFPVSFHPAYYATHASMATVNAGPPPSIVSFSGVPYPTAEPVAVVEGKSKKKSYGALSGGCTSGSVGGSENSSDKRDASAHHKVLPSVKRRKSSGANVKGEPSQAATAQNAAAESRITAKKRSAAKLSISTPEMAATSNVRPNLNIGMELWSDSPVKAETSGQGEIYATAPSQHDSALSMMDERELKKERRKQSNRESARRSRLRKQQECEELAQKVTDQTAINGTLRSELDELKKACEDMEAENSQLMGELKQFETPSVVTTLSIQIDTSKAHHRSSDQHGNKNNTDSKV</sequence>
<evidence type="ECO:0000256" key="2">
    <source>
        <dbReference type="ARBA" id="ARBA00007163"/>
    </source>
</evidence>
<dbReference type="GO" id="GO:0005634">
    <property type="term" value="C:nucleus"/>
    <property type="evidence" value="ECO:0007669"/>
    <property type="project" value="UniProtKB-SubCell"/>
</dbReference>
<comment type="caution">
    <text evidence="9">The sequence shown here is derived from an EMBL/GenBank/DDBJ whole genome shotgun (WGS) entry which is preliminary data.</text>
</comment>
<proteinExistence type="inferred from homology"/>
<feature type="compositionally biased region" description="Low complexity" evidence="7">
    <location>
        <begin position="182"/>
        <end position="191"/>
    </location>
</feature>
<keyword evidence="4" id="KW-0238">DNA-binding</keyword>
<feature type="region of interest" description="Disordered" evidence="7">
    <location>
        <begin position="131"/>
        <end position="197"/>
    </location>
</feature>
<dbReference type="Proteomes" id="UP000604825">
    <property type="component" value="Unassembled WGS sequence"/>
</dbReference>
<evidence type="ECO:0000256" key="3">
    <source>
        <dbReference type="ARBA" id="ARBA00023015"/>
    </source>
</evidence>
<feature type="compositionally biased region" description="Basic residues" evidence="7">
    <location>
        <begin position="159"/>
        <end position="171"/>
    </location>
</feature>
<feature type="compositionally biased region" description="Gly residues" evidence="7">
    <location>
        <begin position="135"/>
        <end position="145"/>
    </location>
</feature>
<keyword evidence="3" id="KW-0805">Transcription regulation</keyword>
<dbReference type="PANTHER" id="PTHR45967">
    <property type="entry name" value="G-BOX-BINDING FACTOR 3-RELATED"/>
    <property type="match status" value="1"/>
</dbReference>
<evidence type="ECO:0000313" key="10">
    <source>
        <dbReference type="Proteomes" id="UP000604825"/>
    </source>
</evidence>
<keyword evidence="5" id="KW-0804">Transcription</keyword>
<dbReference type="CDD" id="cd14702">
    <property type="entry name" value="bZIP_plant_GBF1"/>
    <property type="match status" value="1"/>
</dbReference>
<dbReference type="GO" id="GO:0043565">
    <property type="term" value="F:sequence-specific DNA binding"/>
    <property type="evidence" value="ECO:0007669"/>
    <property type="project" value="InterPro"/>
</dbReference>
<gene>
    <name evidence="9" type="ORF">NCGR_LOCUS10385</name>
</gene>
<evidence type="ECO:0000256" key="7">
    <source>
        <dbReference type="SAM" id="MobiDB-lite"/>
    </source>
</evidence>
<keyword evidence="10" id="KW-1185">Reference proteome</keyword>
<name>A0A811N407_9POAL</name>
<evidence type="ECO:0000256" key="6">
    <source>
        <dbReference type="ARBA" id="ARBA00023242"/>
    </source>
</evidence>
<dbReference type="InterPro" id="IPR046347">
    <property type="entry name" value="bZIP_sf"/>
</dbReference>
<organism evidence="9 10">
    <name type="scientific">Miscanthus lutarioriparius</name>
    <dbReference type="NCBI Taxonomy" id="422564"/>
    <lineage>
        <taxon>Eukaryota</taxon>
        <taxon>Viridiplantae</taxon>
        <taxon>Streptophyta</taxon>
        <taxon>Embryophyta</taxon>
        <taxon>Tracheophyta</taxon>
        <taxon>Spermatophyta</taxon>
        <taxon>Magnoliopsida</taxon>
        <taxon>Liliopsida</taxon>
        <taxon>Poales</taxon>
        <taxon>Poaceae</taxon>
        <taxon>PACMAD clade</taxon>
        <taxon>Panicoideae</taxon>
        <taxon>Andropogonodae</taxon>
        <taxon>Andropogoneae</taxon>
        <taxon>Saccharinae</taxon>
        <taxon>Miscanthus</taxon>
    </lineage>
</organism>
<dbReference type="InterPro" id="IPR045314">
    <property type="entry name" value="bZIP_plant_GBF1"/>
</dbReference>
<dbReference type="GO" id="GO:0003700">
    <property type="term" value="F:DNA-binding transcription factor activity"/>
    <property type="evidence" value="ECO:0007669"/>
    <property type="project" value="InterPro"/>
</dbReference>
<dbReference type="SUPFAM" id="SSF57959">
    <property type="entry name" value="Leucine zipper domain"/>
    <property type="match status" value="1"/>
</dbReference>
<dbReference type="InterPro" id="IPR004827">
    <property type="entry name" value="bZIP"/>
</dbReference>
<evidence type="ECO:0000256" key="1">
    <source>
        <dbReference type="ARBA" id="ARBA00004123"/>
    </source>
</evidence>
<feature type="region of interest" description="Disordered" evidence="7">
    <location>
        <begin position="265"/>
        <end position="287"/>
    </location>
</feature>
<keyword evidence="6" id="KW-0539">Nucleus</keyword>
<evidence type="ECO:0000313" key="9">
    <source>
        <dbReference type="EMBL" id="CAD6215109.1"/>
    </source>
</evidence>
<feature type="compositionally biased region" description="Basic and acidic residues" evidence="7">
    <location>
        <begin position="354"/>
        <end position="369"/>
    </location>
</feature>
<evidence type="ECO:0000259" key="8">
    <source>
        <dbReference type="PROSITE" id="PS50217"/>
    </source>
</evidence>
<dbReference type="PANTHER" id="PTHR45967:SF31">
    <property type="entry name" value="DNA-BINDING PROTEIN EMBP-1"/>
    <property type="match status" value="1"/>
</dbReference>
<feature type="region of interest" description="Disordered" evidence="7">
    <location>
        <begin position="345"/>
        <end position="369"/>
    </location>
</feature>
<dbReference type="EMBL" id="CAJGYO010000002">
    <property type="protein sequence ID" value="CAD6215109.1"/>
    <property type="molecule type" value="Genomic_DNA"/>
</dbReference>
<feature type="compositionally biased region" description="Basic and acidic residues" evidence="7">
    <location>
        <begin position="265"/>
        <end position="278"/>
    </location>
</feature>